<dbReference type="PRINTS" id="PR00364">
    <property type="entry name" value="DISEASERSIST"/>
</dbReference>
<accession>A0A0E0J210</accession>
<proteinExistence type="inferred from homology"/>
<evidence type="ECO:0000256" key="6">
    <source>
        <dbReference type="ARBA" id="ARBA00022840"/>
    </source>
</evidence>
<protein>
    <recommendedName>
        <fullName evidence="13">NB-ARC domain-containing protein</fullName>
    </recommendedName>
</protein>
<dbReference type="FunFam" id="3.40.50.300:FF:001091">
    <property type="entry name" value="Probable disease resistance protein At1g61300"/>
    <property type="match status" value="1"/>
</dbReference>
<feature type="domain" description="Disease resistance protein winged helix" evidence="9">
    <location>
        <begin position="398"/>
        <end position="461"/>
    </location>
</feature>
<evidence type="ECO:0000259" key="7">
    <source>
        <dbReference type="Pfam" id="PF00931"/>
    </source>
</evidence>
<dbReference type="InterPro" id="IPR027417">
    <property type="entry name" value="P-loop_NTPase"/>
</dbReference>
<dbReference type="Pfam" id="PF23559">
    <property type="entry name" value="WHD_DRP"/>
    <property type="match status" value="1"/>
</dbReference>
<keyword evidence="4" id="KW-0547">Nucleotide-binding</keyword>
<feature type="domain" description="Disease resistance N-terminal" evidence="8">
    <location>
        <begin position="10"/>
        <end position="104"/>
    </location>
</feature>
<keyword evidence="5" id="KW-0611">Plant defense</keyword>
<dbReference type="SUPFAM" id="SSF52540">
    <property type="entry name" value="P-loop containing nucleoside triphosphate hydrolases"/>
    <property type="match status" value="1"/>
</dbReference>
<dbReference type="SUPFAM" id="SSF52058">
    <property type="entry name" value="L domain-like"/>
    <property type="match status" value="1"/>
</dbReference>
<evidence type="ECO:0000259" key="10">
    <source>
        <dbReference type="Pfam" id="PF25019"/>
    </source>
</evidence>
<dbReference type="InterPro" id="IPR002182">
    <property type="entry name" value="NB-ARC"/>
</dbReference>
<reference evidence="11" key="1">
    <citation type="submission" date="2015-04" db="UniProtKB">
        <authorList>
            <consortium name="EnsemblPlants"/>
        </authorList>
    </citation>
    <scope>IDENTIFICATION</scope>
    <source>
        <strain evidence="11">SL10</strain>
    </source>
</reference>
<dbReference type="GO" id="GO:0006952">
    <property type="term" value="P:defense response"/>
    <property type="evidence" value="ECO:0007669"/>
    <property type="project" value="UniProtKB-KW"/>
</dbReference>
<dbReference type="Pfam" id="PF18052">
    <property type="entry name" value="Rx_N"/>
    <property type="match status" value="1"/>
</dbReference>
<keyword evidence="2" id="KW-0433">Leucine-rich repeat</keyword>
<evidence type="ECO:0000256" key="5">
    <source>
        <dbReference type="ARBA" id="ARBA00022821"/>
    </source>
</evidence>
<dbReference type="PANTHER" id="PTHR36766">
    <property type="entry name" value="PLANT BROAD-SPECTRUM MILDEW RESISTANCE PROTEIN RPW8"/>
    <property type="match status" value="1"/>
</dbReference>
<feature type="domain" description="R13L1/DRL21-like LRR repeat region" evidence="10">
    <location>
        <begin position="627"/>
        <end position="754"/>
    </location>
</feature>
<evidence type="ECO:0000313" key="12">
    <source>
        <dbReference type="Proteomes" id="UP000006591"/>
    </source>
</evidence>
<evidence type="ECO:0000259" key="8">
    <source>
        <dbReference type="Pfam" id="PF18052"/>
    </source>
</evidence>
<evidence type="ECO:0008006" key="13">
    <source>
        <dbReference type="Google" id="ProtNLM"/>
    </source>
</evidence>
<dbReference type="PANTHER" id="PTHR36766:SF55">
    <property type="entry name" value="OS11G0492900 PROTEIN"/>
    <property type="match status" value="1"/>
</dbReference>
<evidence type="ECO:0000256" key="2">
    <source>
        <dbReference type="ARBA" id="ARBA00022614"/>
    </source>
</evidence>
<comment type="similarity">
    <text evidence="1">Belongs to the disease resistance NB-LRR family.</text>
</comment>
<dbReference type="InterPro" id="IPR032675">
    <property type="entry name" value="LRR_dom_sf"/>
</dbReference>
<name>A0A0E0J210_ORYNI</name>
<dbReference type="InterPro" id="IPR058922">
    <property type="entry name" value="WHD_DRP"/>
</dbReference>
<dbReference type="GO" id="GO:0043531">
    <property type="term" value="F:ADP binding"/>
    <property type="evidence" value="ECO:0007669"/>
    <property type="project" value="InterPro"/>
</dbReference>
<dbReference type="Pfam" id="PF25019">
    <property type="entry name" value="LRR_R13L1-DRL21"/>
    <property type="match status" value="1"/>
</dbReference>
<evidence type="ECO:0000256" key="3">
    <source>
        <dbReference type="ARBA" id="ARBA00022737"/>
    </source>
</evidence>
<dbReference type="AlphaFoldDB" id="A0A0E0J210"/>
<dbReference type="EnsemblPlants" id="ONIVA11G13310.1">
    <property type="protein sequence ID" value="ONIVA11G13310.1"/>
    <property type="gene ID" value="ONIVA11G13310"/>
</dbReference>
<evidence type="ECO:0000256" key="4">
    <source>
        <dbReference type="ARBA" id="ARBA00022741"/>
    </source>
</evidence>
<evidence type="ECO:0000259" key="9">
    <source>
        <dbReference type="Pfam" id="PF23559"/>
    </source>
</evidence>
<dbReference type="Gene3D" id="1.10.10.10">
    <property type="entry name" value="Winged helix-like DNA-binding domain superfamily/Winged helix DNA-binding domain"/>
    <property type="match status" value="1"/>
</dbReference>
<dbReference type="InterPro" id="IPR036388">
    <property type="entry name" value="WH-like_DNA-bd_sf"/>
</dbReference>
<dbReference type="Gramene" id="ONIVA11G13310.1">
    <property type="protein sequence ID" value="ONIVA11G13310.1"/>
    <property type="gene ID" value="ONIVA11G13310"/>
</dbReference>
<dbReference type="Pfam" id="PF00931">
    <property type="entry name" value="NB-ARC"/>
    <property type="match status" value="1"/>
</dbReference>
<sequence>MAELFASMSVKWALDKLSSLLPASLQVATAPSTTCEGLEDLRMLERTMRRIHAMLHDAEEHWIIREESAKLRLTELKELAYDAEDVVDEYEYEANRVSTEVFERSLNTCNGKRKHRRLPTGGTPVNDEHYRIKPGVVPVPSELAVRARKAVQSPEKAAALHACCISVFPIVGMGGVGKTTLAQLVYNDPRVNQSFDLCAWVCVSEYFDTKNITQKIISSLTKESSSLSELADLQEVLGNKLQGKSFLLVLDDVWTERRDTWELLCMPLFASSVCRIMVTTRNEAVAKLVQTMPFYYLDCLSSDDSWLLFQQAAFSVDQQDDTPADLDRLARILLGLPLAIKTLGSMLRYEADEVRWRYVLESDIWDLEPPQKEILPALELSYRHLPIHLKRCFVALSLFPKGYLIDRSEVFGLWISLDIIQCDGHNSAARLYFNEIVDRSFLQVHDIQGLHIMYDLIHDLACFLAADEFFMLEADDGCIEIPPNVRYLSIHRISGEISVASHSLRAIINYTVQCRHSQRTRTHSYKHTHANPTPMSIFEDWAENPEELLLGCEKLRALVFYEDEFFLSKALEGFMGRAKLLRHLHCEYLLDNRYDISEYRLELHGIHSLINLHTLPQLYIGRNICNMGELKSLNKIKELTVRGLADLDRKEDAKEAWLHNKKHLQSLHLDFSRAIDLDDSPDYMSHELLLDNLRPYNSLRKLIIQRYESSKYPSWLGEPSFSNLTTIKFLFCKSERLPTLGELPSLQFLHVREMMFLQHIRQEFFSHGHGFKGFPALKKLKFVQMPEWSEWSGVDDGAFPRLHRLSIRCADNILSLPVAPFLSLVSFQVTDCPNITAIPASPSLRQLHICRCVNLDQLPSFPSLTTLRLGGPFKDNKPCRLLNNLSSLECLTITCNLMTCISLEPQGLPLLRKIKFSSDNLQYCHGLSGFTSLKELNITECP</sequence>
<evidence type="ECO:0000256" key="1">
    <source>
        <dbReference type="ARBA" id="ARBA00008894"/>
    </source>
</evidence>
<keyword evidence="12" id="KW-1185">Reference proteome</keyword>
<feature type="domain" description="NB-ARC" evidence="7">
    <location>
        <begin position="165"/>
        <end position="316"/>
    </location>
</feature>
<keyword evidence="6" id="KW-0067">ATP-binding</keyword>
<dbReference type="InterPro" id="IPR041118">
    <property type="entry name" value="Rx_N"/>
</dbReference>
<dbReference type="Gene3D" id="3.40.50.300">
    <property type="entry name" value="P-loop containing nucleotide triphosphate hydrolases"/>
    <property type="match status" value="1"/>
</dbReference>
<dbReference type="STRING" id="4536.A0A0E0J210"/>
<dbReference type="eggNOG" id="KOG4658">
    <property type="taxonomic scope" value="Eukaryota"/>
</dbReference>
<keyword evidence="3" id="KW-0677">Repeat</keyword>
<reference evidence="11" key="2">
    <citation type="submission" date="2018-04" db="EMBL/GenBank/DDBJ databases">
        <title>OnivRS2 (Oryza nivara Reference Sequence Version 2).</title>
        <authorList>
            <person name="Zhang J."/>
            <person name="Kudrna D."/>
            <person name="Lee S."/>
            <person name="Talag J."/>
            <person name="Rajasekar S."/>
            <person name="Welchert J."/>
            <person name="Hsing Y.-I."/>
            <person name="Wing R.A."/>
        </authorList>
    </citation>
    <scope>NUCLEOTIDE SEQUENCE [LARGE SCALE GENOMIC DNA]</scope>
    <source>
        <strain evidence="11">SL10</strain>
    </source>
</reference>
<dbReference type="Proteomes" id="UP000006591">
    <property type="component" value="Chromosome 11"/>
</dbReference>
<dbReference type="GO" id="GO:0051707">
    <property type="term" value="P:response to other organism"/>
    <property type="evidence" value="ECO:0007669"/>
    <property type="project" value="UniProtKB-ARBA"/>
</dbReference>
<dbReference type="Gene3D" id="1.20.5.4130">
    <property type="match status" value="1"/>
</dbReference>
<dbReference type="GO" id="GO:0005524">
    <property type="term" value="F:ATP binding"/>
    <property type="evidence" value="ECO:0007669"/>
    <property type="project" value="UniProtKB-KW"/>
</dbReference>
<dbReference type="HOGENOM" id="CLU_000837_8_2_1"/>
<dbReference type="Gene3D" id="3.80.10.10">
    <property type="entry name" value="Ribonuclease Inhibitor"/>
    <property type="match status" value="2"/>
</dbReference>
<dbReference type="InterPro" id="IPR056789">
    <property type="entry name" value="LRR_R13L1-DRL21"/>
</dbReference>
<evidence type="ECO:0000313" key="11">
    <source>
        <dbReference type="EnsemblPlants" id="ONIVA11G13310.1"/>
    </source>
</evidence>
<organism evidence="11">
    <name type="scientific">Oryza nivara</name>
    <name type="common">Indian wild rice</name>
    <name type="synonym">Oryza sativa f. spontanea</name>
    <dbReference type="NCBI Taxonomy" id="4536"/>
    <lineage>
        <taxon>Eukaryota</taxon>
        <taxon>Viridiplantae</taxon>
        <taxon>Streptophyta</taxon>
        <taxon>Embryophyta</taxon>
        <taxon>Tracheophyta</taxon>
        <taxon>Spermatophyta</taxon>
        <taxon>Magnoliopsida</taxon>
        <taxon>Liliopsida</taxon>
        <taxon>Poales</taxon>
        <taxon>Poaceae</taxon>
        <taxon>BOP clade</taxon>
        <taxon>Oryzoideae</taxon>
        <taxon>Oryzeae</taxon>
        <taxon>Oryzinae</taxon>
        <taxon>Oryza</taxon>
    </lineage>
</organism>